<comment type="caution">
    <text evidence="2">The sequence shown here is derived from an EMBL/GenBank/DDBJ whole genome shotgun (WGS) entry which is preliminary data.</text>
</comment>
<gene>
    <name evidence="2" type="ORF">CYCCA115_LOCUS18174</name>
</gene>
<dbReference type="AlphaFoldDB" id="A0AAD2G1P5"/>
<proteinExistence type="predicted"/>
<dbReference type="Proteomes" id="UP001295423">
    <property type="component" value="Unassembled WGS sequence"/>
</dbReference>
<organism evidence="2 3">
    <name type="scientific">Cylindrotheca closterium</name>
    <dbReference type="NCBI Taxonomy" id="2856"/>
    <lineage>
        <taxon>Eukaryota</taxon>
        <taxon>Sar</taxon>
        <taxon>Stramenopiles</taxon>
        <taxon>Ochrophyta</taxon>
        <taxon>Bacillariophyta</taxon>
        <taxon>Bacillariophyceae</taxon>
        <taxon>Bacillariophycidae</taxon>
        <taxon>Bacillariales</taxon>
        <taxon>Bacillariaceae</taxon>
        <taxon>Cylindrotheca</taxon>
    </lineage>
</organism>
<sequence length="225" mass="24202">MQLSESQSDDYPSYLQILLILVQQTHTPALGTIPNLLFIGQFYDENPDLMEGDSCPLPPHPPKFNNRDGPIMMENIESWAHTNEGSRSIEEELVQRAAHTGGDGRSGGRGQGNGASNCLQSNVPDCFSCNGILLNDGDYSNQIWREEFSQEERNVCLEMRRNCRNGGGGCGGRGRQGRGGHGHGISAVHDGQADQEETKEEDNNGGCGAGAGMSGCHRNNGGAID</sequence>
<dbReference type="EMBL" id="CAKOGP040002017">
    <property type="protein sequence ID" value="CAJ1959755.1"/>
    <property type="molecule type" value="Genomic_DNA"/>
</dbReference>
<evidence type="ECO:0000256" key="1">
    <source>
        <dbReference type="SAM" id="MobiDB-lite"/>
    </source>
</evidence>
<name>A0AAD2G1P5_9STRA</name>
<reference evidence="2" key="1">
    <citation type="submission" date="2023-08" db="EMBL/GenBank/DDBJ databases">
        <authorList>
            <person name="Audoor S."/>
            <person name="Bilcke G."/>
        </authorList>
    </citation>
    <scope>NUCLEOTIDE SEQUENCE</scope>
</reference>
<evidence type="ECO:0000313" key="3">
    <source>
        <dbReference type="Proteomes" id="UP001295423"/>
    </source>
</evidence>
<evidence type="ECO:0000313" key="2">
    <source>
        <dbReference type="EMBL" id="CAJ1959755.1"/>
    </source>
</evidence>
<feature type="region of interest" description="Disordered" evidence="1">
    <location>
        <begin position="168"/>
        <end position="225"/>
    </location>
</feature>
<accession>A0AAD2G1P5</accession>
<keyword evidence="3" id="KW-1185">Reference proteome</keyword>
<protein>
    <submittedName>
        <fullName evidence="2">Uncharacterized protein</fullName>
    </submittedName>
</protein>